<dbReference type="InterPro" id="IPR000073">
    <property type="entry name" value="AB_hydrolase_1"/>
</dbReference>
<dbReference type="InterPro" id="IPR029058">
    <property type="entry name" value="AB_hydrolase_fold"/>
</dbReference>
<evidence type="ECO:0000256" key="1">
    <source>
        <dbReference type="SAM" id="MobiDB-lite"/>
    </source>
</evidence>
<evidence type="ECO:0000313" key="4">
    <source>
        <dbReference type="Proteomes" id="UP000297613"/>
    </source>
</evidence>
<dbReference type="RefSeq" id="WP_135569016.1">
    <property type="nucleotide sequence ID" value="NZ_RQGK01000052.1"/>
</dbReference>
<feature type="compositionally biased region" description="Low complexity" evidence="1">
    <location>
        <begin position="284"/>
        <end position="293"/>
    </location>
</feature>
<feature type="region of interest" description="Disordered" evidence="1">
    <location>
        <begin position="269"/>
        <end position="312"/>
    </location>
</feature>
<comment type="caution">
    <text evidence="3">The sequence shown here is derived from an EMBL/GenBank/DDBJ whole genome shotgun (WGS) entry which is preliminary data.</text>
</comment>
<dbReference type="InterPro" id="IPR050228">
    <property type="entry name" value="Carboxylesterase_BioH"/>
</dbReference>
<feature type="compositionally biased region" description="Basic residues" evidence="1">
    <location>
        <begin position="294"/>
        <end position="312"/>
    </location>
</feature>
<dbReference type="Pfam" id="PF12697">
    <property type="entry name" value="Abhydrolase_6"/>
    <property type="match status" value="1"/>
</dbReference>
<dbReference type="SUPFAM" id="SSF53474">
    <property type="entry name" value="alpha/beta-Hydrolases"/>
    <property type="match status" value="1"/>
</dbReference>
<organism evidence="3 4">
    <name type="scientific">Leptospira yasudae</name>
    <dbReference type="NCBI Taxonomy" id="2202201"/>
    <lineage>
        <taxon>Bacteria</taxon>
        <taxon>Pseudomonadati</taxon>
        <taxon>Spirochaetota</taxon>
        <taxon>Spirochaetia</taxon>
        <taxon>Leptospirales</taxon>
        <taxon>Leptospiraceae</taxon>
        <taxon>Leptospira</taxon>
    </lineage>
</organism>
<dbReference type="PANTHER" id="PTHR43194:SF2">
    <property type="entry name" value="PEROXISOMAL MEMBRANE PROTEIN LPX1"/>
    <property type="match status" value="1"/>
</dbReference>
<evidence type="ECO:0000313" key="3">
    <source>
        <dbReference type="EMBL" id="TGL84665.1"/>
    </source>
</evidence>
<dbReference type="AlphaFoldDB" id="A0A6N4QSL6"/>
<feature type="compositionally biased region" description="Polar residues" evidence="1">
    <location>
        <begin position="269"/>
        <end position="283"/>
    </location>
</feature>
<dbReference type="PRINTS" id="PR00111">
    <property type="entry name" value="ABHYDROLASE"/>
</dbReference>
<reference evidence="3 4" key="1">
    <citation type="journal article" date="2019" name="PLoS Negl. Trop. Dis.">
        <title>Revisiting the worldwide diversity of Leptospira species in the environment.</title>
        <authorList>
            <person name="Vincent A.T."/>
            <person name="Schiettekatte O."/>
            <person name="Bourhy P."/>
            <person name="Veyrier F.J."/>
            <person name="Picardeau M."/>
        </authorList>
    </citation>
    <scope>NUCLEOTIDE SEQUENCE [LARGE SCALE GENOMIC DNA]</scope>
    <source>
        <strain evidence="3 4">201702445</strain>
    </source>
</reference>
<dbReference type="PANTHER" id="PTHR43194">
    <property type="entry name" value="HYDROLASE ALPHA/BETA FOLD FAMILY"/>
    <property type="match status" value="1"/>
</dbReference>
<feature type="domain" description="AB hydrolase-1" evidence="2">
    <location>
        <begin position="23"/>
        <end position="256"/>
    </location>
</feature>
<keyword evidence="3" id="KW-0378">Hydrolase</keyword>
<dbReference type="Gene3D" id="3.40.50.1820">
    <property type="entry name" value="alpha/beta hydrolase"/>
    <property type="match status" value="1"/>
</dbReference>
<accession>A0A6N4QSL6</accession>
<gene>
    <name evidence="3" type="ORF">EHQ83_10565</name>
</gene>
<evidence type="ECO:0000259" key="2">
    <source>
        <dbReference type="Pfam" id="PF12697"/>
    </source>
</evidence>
<protein>
    <submittedName>
        <fullName evidence="3">Alpha/beta hydrolase</fullName>
    </submittedName>
</protein>
<dbReference type="GO" id="GO:0016787">
    <property type="term" value="F:hydrolase activity"/>
    <property type="evidence" value="ECO:0007669"/>
    <property type="project" value="UniProtKB-KW"/>
</dbReference>
<dbReference type="Proteomes" id="UP000297613">
    <property type="component" value="Unassembled WGS sequence"/>
</dbReference>
<sequence length="312" mass="34869">MIHFEHNPALKTSKSTSSKNPPILFAHGAWHGAWCWKENFIPYFQKAGYDVYSLDMRGHGKSSNRGGSFRWHSIRNYVQDVQEVLSQLPQPPILIGHSMGGLVVQKILEHTHVPKAVLLASVPPHGVFKITLEILLKHPIKFLKVLLTLSLLPVVENPKIGRKLFFSKSISDEKALRYASQMQDESFLAFLDMLVLTLPKPKKVKTPLLVLGGEKDRFFAPWEVKRTANAYQAESEIFPGMGHNMMLDEGWEKVAQRIDSYLSDSVATSASAVRGNRQNGSNGTSKKNSATVSSKKKAAAKKKIPSQKKKTK</sequence>
<dbReference type="EMBL" id="RQGM01000037">
    <property type="protein sequence ID" value="TGL84665.1"/>
    <property type="molecule type" value="Genomic_DNA"/>
</dbReference>
<proteinExistence type="predicted"/>
<name>A0A6N4QSL6_9LEPT</name>